<keyword evidence="3" id="KW-1185">Reference proteome</keyword>
<dbReference type="EMBL" id="CP000507">
    <property type="protein sequence ID" value="ABL99321.1"/>
    <property type="molecule type" value="Genomic_DNA"/>
</dbReference>
<dbReference type="Gene3D" id="3.40.366.10">
    <property type="entry name" value="Malonyl-Coenzyme A Acyl Carrier Protein, domain 2"/>
    <property type="match status" value="2"/>
</dbReference>
<organism evidence="2 3">
    <name type="scientific">Shewanella amazonensis (strain ATCC BAA-1098 / SB2B)</name>
    <dbReference type="NCBI Taxonomy" id="326297"/>
    <lineage>
        <taxon>Bacteria</taxon>
        <taxon>Pseudomonadati</taxon>
        <taxon>Pseudomonadota</taxon>
        <taxon>Gammaproteobacteria</taxon>
        <taxon>Alteromonadales</taxon>
        <taxon>Shewanellaceae</taxon>
        <taxon>Shewanella</taxon>
    </lineage>
</organism>
<protein>
    <submittedName>
        <fullName evidence="2">Omega-3 polyunsaturated fatty acid synthase PfaB</fullName>
    </submittedName>
</protein>
<dbReference type="InterPro" id="IPR052568">
    <property type="entry name" value="PKS-FAS_Synthase"/>
</dbReference>
<dbReference type="eggNOG" id="COG3321">
    <property type="taxonomic scope" value="Bacteria"/>
</dbReference>
<evidence type="ECO:0000313" key="3">
    <source>
        <dbReference type="Proteomes" id="UP000009175"/>
    </source>
</evidence>
<accession>A1S4L5</accession>
<proteinExistence type="predicted"/>
<dbReference type="PANTHER" id="PTHR43074">
    <property type="entry name" value="OMEGA-3 POLYUNSATURATED FATTY ACID SYNTHASE PFAB-RELATED"/>
    <property type="match status" value="1"/>
</dbReference>
<evidence type="ECO:0000259" key="1">
    <source>
        <dbReference type="SMART" id="SM00827"/>
    </source>
</evidence>
<dbReference type="Proteomes" id="UP000009175">
    <property type="component" value="Chromosome"/>
</dbReference>
<dbReference type="InterPro" id="IPR014043">
    <property type="entry name" value="Acyl_transferase_dom"/>
</dbReference>
<dbReference type="SUPFAM" id="SSF52151">
    <property type="entry name" value="FabD/lysophospholipase-like"/>
    <property type="match status" value="1"/>
</dbReference>
<dbReference type="InterPro" id="IPR014181">
    <property type="entry name" value="Omega3_polyunsat_FA_synth-like"/>
</dbReference>
<dbReference type="Gene3D" id="3.30.70.3290">
    <property type="match status" value="2"/>
</dbReference>
<dbReference type="InterPro" id="IPR016035">
    <property type="entry name" value="Acyl_Trfase/lysoPLipase"/>
</dbReference>
<dbReference type="PANTHER" id="PTHR43074:SF1">
    <property type="entry name" value="BETA-KETOACYL SYNTHASE FAMILY PROTEIN-RELATED"/>
    <property type="match status" value="1"/>
</dbReference>
<dbReference type="KEGG" id="saz:Sama_1114"/>
<feature type="domain" description="Malonyl-CoA:ACP transacylase (MAT)" evidence="1">
    <location>
        <begin position="309"/>
        <end position="663"/>
    </location>
</feature>
<dbReference type="AlphaFoldDB" id="A1S4L5"/>
<evidence type="ECO:0000313" key="2">
    <source>
        <dbReference type="EMBL" id="ABL99321.1"/>
    </source>
</evidence>
<dbReference type="GO" id="GO:0016740">
    <property type="term" value="F:transferase activity"/>
    <property type="evidence" value="ECO:0007669"/>
    <property type="project" value="InterPro"/>
</dbReference>
<sequence>MMSVKTPPLRLALCRVQRCPNDAVRITASEPDWHALIEEAQKGSTIALGEDGTLLMLPALEAAKQRLHPLALLQALGSGKNAIHTALAQAGRAPADAEILFEPVTLECVIRHAEQLASRTHPVYGNYWSHPRYQARVVALVNTPDQSGNDQSSTDAVSSRMAGGDTLVLTQGSARLTLGLNGPESAHNSPNTLVANALPWLLPLALPNADWSHIQRRLTQVQASLNAIKDNSAKGQAALAKLIADAVDEMTPGCRALVLVGDTAKALAAEAAALSWRIAESLRDDIELVTPAGSVFAPSPATADGLAFVYPGVGVASASMLSSLHLRFADSFDALDQQSREHGLDGLNALLQPRELEDNPSLAEQAVAGVGASYLMARILTTELGLKPAIALGYSMGEAAMVASHGLWQDPFAMAHDTLESELFNEQISGELKAVRALWQLDEETPQDNPAPKAAKSRARKKAAASNALKWQSAVVRLSAEEIRPHLADFPRVSIAIAQGPSTVLAGDETELKHLCKTLGKRPLTTGLVTAMHTPAAAAIKAQLKAFYLRPLAQVSGDARAALPVMLSAGTDTPLQLADECQPDAVAHAIATTFSEPLDFTALVLRAAKAGARLFVEVGAGRQTSGIIQAIADARLMRLSAHPCDGQDGKALQKTLARLIAHSIPMNLSRLRPAIADAPRAAQETTP</sequence>
<dbReference type="Gene3D" id="3.30.70.250">
    <property type="entry name" value="Malonyl-CoA ACP transacylase, ACP-binding"/>
    <property type="match status" value="1"/>
</dbReference>
<dbReference type="NCBIfam" id="TIGR02816">
    <property type="entry name" value="pfaB_fam"/>
    <property type="match status" value="1"/>
</dbReference>
<dbReference type="HOGENOM" id="CLU_367965_0_0_6"/>
<dbReference type="SMART" id="SM00827">
    <property type="entry name" value="PKS_AT"/>
    <property type="match status" value="1"/>
</dbReference>
<name>A1S4L5_SHEAM</name>
<reference evidence="2 3" key="1">
    <citation type="submission" date="2006-12" db="EMBL/GenBank/DDBJ databases">
        <title>Complete sequence of Shewanella amazonensis SB2B.</title>
        <authorList>
            <consortium name="US DOE Joint Genome Institute"/>
            <person name="Copeland A."/>
            <person name="Lucas S."/>
            <person name="Lapidus A."/>
            <person name="Barry K."/>
            <person name="Detter J.C."/>
            <person name="Glavina del Rio T."/>
            <person name="Hammon N."/>
            <person name="Israni S."/>
            <person name="Dalin E."/>
            <person name="Tice H."/>
            <person name="Pitluck S."/>
            <person name="Munk A.C."/>
            <person name="Brettin T."/>
            <person name="Bruce D."/>
            <person name="Han C."/>
            <person name="Tapia R."/>
            <person name="Gilna P."/>
            <person name="Schmutz J."/>
            <person name="Larimer F."/>
            <person name="Land M."/>
            <person name="Hauser L."/>
            <person name="Kyrpides N."/>
            <person name="Mikhailova N."/>
            <person name="Fredrickson J."/>
            <person name="Richardson P."/>
        </authorList>
    </citation>
    <scope>NUCLEOTIDE SEQUENCE [LARGE SCALE GENOMIC DNA]</scope>
    <source>
        <strain evidence="3">ATCC BAA-1098 / SB2B</strain>
    </source>
</reference>
<gene>
    <name evidence="2" type="ordered locus">Sama_1114</name>
</gene>
<dbReference type="STRING" id="326297.Sama_1114"/>
<dbReference type="OrthoDB" id="499075at2"/>
<dbReference type="InterPro" id="IPR001227">
    <property type="entry name" value="Ac_transferase_dom_sf"/>
</dbReference>